<feature type="compositionally biased region" description="Basic residues" evidence="1">
    <location>
        <begin position="1"/>
        <end position="10"/>
    </location>
</feature>
<reference evidence="3" key="1">
    <citation type="journal article" date="2013" name="Science">
        <title>Comparative analysis of bat genomes provides insight into the evolution of flight and immunity.</title>
        <authorList>
            <person name="Zhang G."/>
            <person name="Cowled C."/>
            <person name="Shi Z."/>
            <person name="Huang Z."/>
            <person name="Bishop-Lilly K.A."/>
            <person name="Fang X."/>
            <person name="Wynne J.W."/>
            <person name="Xiong Z."/>
            <person name="Baker M.L."/>
            <person name="Zhao W."/>
            <person name="Tachedjian M."/>
            <person name="Zhu Y."/>
            <person name="Zhou P."/>
            <person name="Jiang X."/>
            <person name="Ng J."/>
            <person name="Yang L."/>
            <person name="Wu L."/>
            <person name="Xiao J."/>
            <person name="Feng Y."/>
            <person name="Chen Y."/>
            <person name="Sun X."/>
            <person name="Zhang Y."/>
            <person name="Marsh G.A."/>
            <person name="Crameri G."/>
            <person name="Broder C.C."/>
            <person name="Frey K.G."/>
            <person name="Wang L.F."/>
            <person name="Wang J."/>
        </authorList>
    </citation>
    <scope>NUCLEOTIDE SEQUENCE [LARGE SCALE GENOMIC DNA]</scope>
</reference>
<evidence type="ECO:0000313" key="2">
    <source>
        <dbReference type="EMBL" id="ELK18140.1"/>
    </source>
</evidence>
<dbReference type="InParanoid" id="L5L3Y1"/>
<dbReference type="AlphaFoldDB" id="L5L3Y1"/>
<gene>
    <name evidence="2" type="ORF">PAL_GLEAN10013345</name>
</gene>
<protein>
    <submittedName>
        <fullName evidence="2">Uncharacterized protein</fullName>
    </submittedName>
</protein>
<organism evidence="2 3">
    <name type="scientific">Pteropus alecto</name>
    <name type="common">Black flying fox</name>
    <dbReference type="NCBI Taxonomy" id="9402"/>
    <lineage>
        <taxon>Eukaryota</taxon>
        <taxon>Metazoa</taxon>
        <taxon>Chordata</taxon>
        <taxon>Craniata</taxon>
        <taxon>Vertebrata</taxon>
        <taxon>Euteleostomi</taxon>
        <taxon>Mammalia</taxon>
        <taxon>Eutheria</taxon>
        <taxon>Laurasiatheria</taxon>
        <taxon>Chiroptera</taxon>
        <taxon>Yinpterochiroptera</taxon>
        <taxon>Pteropodoidea</taxon>
        <taxon>Pteropodidae</taxon>
        <taxon>Pteropodinae</taxon>
        <taxon>Pteropus</taxon>
    </lineage>
</organism>
<dbReference type="EMBL" id="KB030337">
    <property type="protein sequence ID" value="ELK18140.1"/>
    <property type="molecule type" value="Genomic_DNA"/>
</dbReference>
<feature type="compositionally biased region" description="Acidic residues" evidence="1">
    <location>
        <begin position="59"/>
        <end position="71"/>
    </location>
</feature>
<feature type="region of interest" description="Disordered" evidence="1">
    <location>
        <begin position="1"/>
        <end position="103"/>
    </location>
</feature>
<sequence length="103" mass="11715">MGCGGPRRRRPCEDTRRPAPRALRGPSPEWQRQAGRRCLPGGQRRQRRWRRDLRPGPREEEEEEGKEEEEEKREAFSAQTAASSSGHGYGDTPLVAPPLRKGV</sequence>
<keyword evidence="3" id="KW-1185">Reference proteome</keyword>
<accession>L5L3Y1</accession>
<evidence type="ECO:0000313" key="3">
    <source>
        <dbReference type="Proteomes" id="UP000010552"/>
    </source>
</evidence>
<evidence type="ECO:0000256" key="1">
    <source>
        <dbReference type="SAM" id="MobiDB-lite"/>
    </source>
</evidence>
<dbReference type="Proteomes" id="UP000010552">
    <property type="component" value="Unassembled WGS sequence"/>
</dbReference>
<name>L5L3Y1_PTEAL</name>
<proteinExistence type="predicted"/>
<feature type="compositionally biased region" description="Polar residues" evidence="1">
    <location>
        <begin position="77"/>
        <end position="86"/>
    </location>
</feature>